<feature type="signal peptide" evidence="1">
    <location>
        <begin position="1"/>
        <end position="29"/>
    </location>
</feature>
<feature type="chain" id="PRO_5045724071" evidence="1">
    <location>
        <begin position="30"/>
        <end position="802"/>
    </location>
</feature>
<comment type="caution">
    <text evidence="2">The sequence shown here is derived from an EMBL/GenBank/DDBJ whole genome shotgun (WGS) entry which is preliminary data.</text>
</comment>
<name>A0ABU0M838_9HYPH</name>
<keyword evidence="3" id="KW-1185">Reference proteome</keyword>
<accession>A0ABU0M838</accession>
<gene>
    <name evidence="2" type="ORF">QO015_002696</name>
</gene>
<proteinExistence type="predicted"/>
<protein>
    <submittedName>
        <fullName evidence="2">Membrane protein YgcG</fullName>
    </submittedName>
</protein>
<keyword evidence="1" id="KW-0732">Signal</keyword>
<sequence>MSPYRCLLALALAATALSPVSPMSPAAWAQDAARPAATQPAAQPVPAWPKSYDVGADTLQVYQPLIESWSGDQVSGRAAIALGPKDGSPVYGTARFSARVAVDKPSRQAHLGPISVDRVDVPSDPSQAARLKSALQSRIPSAGITVALDQLQTSYAAAKELNAELDQPVDNTPPAIVFTSTPTLLVLVSGDPVLKPVAGAPDFQRVMNSRALILVDRNGAAFLEATGYWYRADRLGGSFAEIGSVPSSVVDAAKVAGREDAPDPMLPEDGKRPASPPAIMIATTPTELIQTKGTAELQPVAGTSLLTMTNADHAVFMDPNGNQYYVLISGRWFKAGDLKGPWAFVPPSSLPADFAKISPNDPKGSVLVSVPGTPQAREAAIAATIPQTATVSRSTALNVAYDGAPRFEAIKGTALSYAVNTATPVIELDAGAFYAVANGVWFTAASPFGPWRVADVVPDVIYTIPVSSPVHYVTYVHVYASTADAVTVGYTPGYFGVALSDGMVVYGTGYSCTGYVGTIWYGCPVTYGYGADFALDTAAGFAFGFATGWAIGAASPWWGPYWGVGPWGGAWTHVNVNATNIYGRWGGWATVDHAWGYNPWTGNAFAGRSAYGTTGWGTDFANRSGAVYNPYTGNGAAGRQSASFNPYTGRGHASETGVSVDDGHVDVDSRGVAGNVKTGNGVAWNNGNIYTDRDGNVHQYSDDGGWQQHTSSGWSADTDRDTIGDLDNQRSFQDFGQQRVDDFASRGGFDGGDRFGGGFGGDFGGDRFGGGDFGGGRFGGGFGGGDFGGGRFGGGFGGGFRR</sequence>
<reference evidence="2 3" key="1">
    <citation type="submission" date="2023-07" db="EMBL/GenBank/DDBJ databases">
        <title>Genomic Encyclopedia of Type Strains, Phase IV (KMG-IV): sequencing the most valuable type-strain genomes for metagenomic binning, comparative biology and taxonomic classification.</title>
        <authorList>
            <person name="Goeker M."/>
        </authorList>
    </citation>
    <scope>NUCLEOTIDE SEQUENCE [LARGE SCALE GENOMIC DNA]</scope>
    <source>
        <strain evidence="2 3">B1-1</strain>
    </source>
</reference>
<evidence type="ECO:0000256" key="1">
    <source>
        <dbReference type="SAM" id="SignalP"/>
    </source>
</evidence>
<organism evidence="2 3">
    <name type="scientific">Kaistia geumhonensis</name>
    <dbReference type="NCBI Taxonomy" id="410839"/>
    <lineage>
        <taxon>Bacteria</taxon>
        <taxon>Pseudomonadati</taxon>
        <taxon>Pseudomonadota</taxon>
        <taxon>Alphaproteobacteria</taxon>
        <taxon>Hyphomicrobiales</taxon>
        <taxon>Kaistiaceae</taxon>
        <taxon>Kaistia</taxon>
    </lineage>
</organism>
<dbReference type="EMBL" id="JAUSWJ010000001">
    <property type="protein sequence ID" value="MDQ0517083.1"/>
    <property type="molecule type" value="Genomic_DNA"/>
</dbReference>
<dbReference type="RefSeq" id="WP_266278751.1">
    <property type="nucleotide sequence ID" value="NZ_JAPKNF010000001.1"/>
</dbReference>
<evidence type="ECO:0000313" key="3">
    <source>
        <dbReference type="Proteomes" id="UP001223743"/>
    </source>
</evidence>
<evidence type="ECO:0000313" key="2">
    <source>
        <dbReference type="EMBL" id="MDQ0517083.1"/>
    </source>
</evidence>
<dbReference type="Proteomes" id="UP001223743">
    <property type="component" value="Unassembled WGS sequence"/>
</dbReference>